<dbReference type="Proteomes" id="UP001220010">
    <property type="component" value="Unassembled WGS sequence"/>
</dbReference>
<name>A0ABT5XBI4_9EURY</name>
<dbReference type="EMBL" id="JARFPK010000083">
    <property type="protein sequence ID" value="MDF0591897.1"/>
    <property type="molecule type" value="Genomic_DNA"/>
</dbReference>
<gene>
    <name evidence="2" type="ORF">P0O15_12090</name>
</gene>
<feature type="compositionally biased region" description="Basic and acidic residues" evidence="1">
    <location>
        <begin position="74"/>
        <end position="95"/>
    </location>
</feature>
<sequence length="95" mass="10626">MRQIDPSSFEPARSPPRRGYLEDEGEDHLHHRRGRRCARCGRRLGVGWTVPGAGLLLCRDCVRATSTSWTTRRVGRERGKGPRSPSEKGEVGGED</sequence>
<comment type="caution">
    <text evidence="2">The sequence shown here is derived from an EMBL/GenBank/DDBJ whole genome shotgun (WGS) entry which is preliminary data.</text>
</comment>
<keyword evidence="3" id="KW-1185">Reference proteome</keyword>
<accession>A0ABT5XBI4</accession>
<proteinExistence type="predicted"/>
<reference evidence="2 3" key="1">
    <citation type="submission" date="2023-03" db="EMBL/GenBank/DDBJ databases">
        <title>WGS of Methanotrichaceae archaeon Mx.</title>
        <authorList>
            <person name="Sorokin D.Y."/>
            <person name="Merkel A.Y."/>
        </authorList>
    </citation>
    <scope>NUCLEOTIDE SEQUENCE [LARGE SCALE GENOMIC DNA]</scope>
    <source>
        <strain evidence="2 3">Mx</strain>
    </source>
</reference>
<evidence type="ECO:0000256" key="1">
    <source>
        <dbReference type="SAM" id="MobiDB-lite"/>
    </source>
</evidence>
<evidence type="ECO:0000313" key="2">
    <source>
        <dbReference type="EMBL" id="MDF0591897.1"/>
    </source>
</evidence>
<protein>
    <recommendedName>
        <fullName evidence="4">GATA-type domain-containing protein</fullName>
    </recommendedName>
</protein>
<evidence type="ECO:0008006" key="4">
    <source>
        <dbReference type="Google" id="ProtNLM"/>
    </source>
</evidence>
<evidence type="ECO:0000313" key="3">
    <source>
        <dbReference type="Proteomes" id="UP001220010"/>
    </source>
</evidence>
<feature type="region of interest" description="Disordered" evidence="1">
    <location>
        <begin position="1"/>
        <end position="28"/>
    </location>
</feature>
<feature type="region of interest" description="Disordered" evidence="1">
    <location>
        <begin position="69"/>
        <end position="95"/>
    </location>
</feature>
<organism evidence="2 3">
    <name type="scientific">Candidatus Methanocrinis natronophilus</name>
    <dbReference type="NCBI Taxonomy" id="3033396"/>
    <lineage>
        <taxon>Archaea</taxon>
        <taxon>Methanobacteriati</taxon>
        <taxon>Methanobacteriota</taxon>
        <taxon>Stenosarchaea group</taxon>
        <taxon>Methanomicrobia</taxon>
        <taxon>Methanotrichales</taxon>
        <taxon>Methanotrichaceae</taxon>
        <taxon>Methanocrinis</taxon>
    </lineage>
</organism>